<dbReference type="AlphaFoldDB" id="A0A4V2QFL2"/>
<organism evidence="1 2">
    <name type="scientific">Hydrogenispora ethanolica</name>
    <dbReference type="NCBI Taxonomy" id="1082276"/>
    <lineage>
        <taxon>Bacteria</taxon>
        <taxon>Bacillati</taxon>
        <taxon>Bacillota</taxon>
        <taxon>Hydrogenispora</taxon>
    </lineage>
</organism>
<comment type="caution">
    <text evidence="1">The sequence shown here is derived from an EMBL/GenBank/DDBJ whole genome shotgun (WGS) entry which is preliminary data.</text>
</comment>
<name>A0A4V2QFL2_HYDET</name>
<protein>
    <submittedName>
        <fullName evidence="1">CopG antitoxin of type II toxin-antitoxin system</fullName>
    </submittedName>
</protein>
<dbReference type="Proteomes" id="UP000295008">
    <property type="component" value="Unassembled WGS sequence"/>
</dbReference>
<proteinExistence type="predicted"/>
<reference evidence="1 2" key="1">
    <citation type="submission" date="2019-03" db="EMBL/GenBank/DDBJ databases">
        <title>Genomic Encyclopedia of Type Strains, Phase IV (KMG-IV): sequencing the most valuable type-strain genomes for metagenomic binning, comparative biology and taxonomic classification.</title>
        <authorList>
            <person name="Goeker M."/>
        </authorList>
    </citation>
    <scope>NUCLEOTIDE SEQUENCE [LARGE SCALE GENOMIC DNA]</scope>
    <source>
        <strain evidence="1 2">LX-B</strain>
    </source>
</reference>
<evidence type="ECO:0000313" key="1">
    <source>
        <dbReference type="EMBL" id="TCL72347.1"/>
    </source>
</evidence>
<gene>
    <name evidence="1" type="ORF">EDC14_100657</name>
</gene>
<keyword evidence="2" id="KW-1185">Reference proteome</keyword>
<accession>A0A4V2QFL2</accession>
<evidence type="ECO:0000313" key="2">
    <source>
        <dbReference type="Proteomes" id="UP000295008"/>
    </source>
</evidence>
<sequence>MPINTEVNKRVALSLSLDIYEIFHKYAVEEDRSDANMALKIFKLGLQEYERQKDK</sequence>
<dbReference type="RefSeq" id="WP_165907860.1">
    <property type="nucleotide sequence ID" value="NZ_SLUN01000006.1"/>
</dbReference>
<dbReference type="EMBL" id="SLUN01000006">
    <property type="protein sequence ID" value="TCL72347.1"/>
    <property type="molecule type" value="Genomic_DNA"/>
</dbReference>